<dbReference type="AlphaFoldDB" id="A0AAE4Z7Y7"/>
<comment type="caution">
    <text evidence="6">The sequence shown here is derived from an EMBL/GenBank/DDBJ whole genome shotgun (WGS) entry which is preliminary data.</text>
</comment>
<evidence type="ECO:0000313" key="7">
    <source>
        <dbReference type="Proteomes" id="UP000702544"/>
    </source>
</evidence>
<name>A0AAE4Z7Y7_9BACT</name>
<dbReference type="EMBL" id="JAACAK010000083">
    <property type="protein sequence ID" value="NIR75474.1"/>
    <property type="molecule type" value="Genomic_DNA"/>
</dbReference>
<feature type="transmembrane region" description="Helical" evidence="5">
    <location>
        <begin position="53"/>
        <end position="72"/>
    </location>
</feature>
<dbReference type="PANTHER" id="PTHR11040:SF44">
    <property type="entry name" value="PROTEIN ZNTC-RELATED"/>
    <property type="match status" value="1"/>
</dbReference>
<feature type="transmembrane region" description="Helical" evidence="5">
    <location>
        <begin position="249"/>
        <end position="266"/>
    </location>
</feature>
<dbReference type="InterPro" id="IPR003689">
    <property type="entry name" value="ZIP"/>
</dbReference>
<dbReference type="PANTHER" id="PTHR11040">
    <property type="entry name" value="ZINC/IRON TRANSPORTER"/>
    <property type="match status" value="1"/>
</dbReference>
<protein>
    <submittedName>
        <fullName evidence="6">ZIP family metal transporter</fullName>
    </submittedName>
</protein>
<proteinExistence type="predicted"/>
<keyword evidence="4 5" id="KW-0472">Membrane</keyword>
<feature type="transmembrane region" description="Helical" evidence="5">
    <location>
        <begin position="215"/>
        <end position="237"/>
    </location>
</feature>
<dbReference type="GO" id="GO:0016020">
    <property type="term" value="C:membrane"/>
    <property type="evidence" value="ECO:0007669"/>
    <property type="project" value="UniProtKB-SubCell"/>
</dbReference>
<evidence type="ECO:0000256" key="4">
    <source>
        <dbReference type="ARBA" id="ARBA00023136"/>
    </source>
</evidence>
<accession>A0AAE4Z7Y7</accession>
<keyword evidence="2 5" id="KW-0812">Transmembrane</keyword>
<comment type="subcellular location">
    <subcellularLocation>
        <location evidence="1">Membrane</location>
        <topology evidence="1">Multi-pass membrane protein</topology>
    </subcellularLocation>
</comment>
<evidence type="ECO:0000256" key="2">
    <source>
        <dbReference type="ARBA" id="ARBA00022692"/>
    </source>
</evidence>
<gene>
    <name evidence="6" type="ORF">GWO12_10260</name>
</gene>
<feature type="transmembrane region" description="Helical" evidence="5">
    <location>
        <begin position="20"/>
        <end position="41"/>
    </location>
</feature>
<dbReference type="Pfam" id="PF02535">
    <property type="entry name" value="Zip"/>
    <property type="match status" value="1"/>
</dbReference>
<feature type="transmembrane region" description="Helical" evidence="5">
    <location>
        <begin position="84"/>
        <end position="104"/>
    </location>
</feature>
<dbReference type="Proteomes" id="UP000702544">
    <property type="component" value="Unassembled WGS sequence"/>
</dbReference>
<feature type="transmembrane region" description="Helical" evidence="5">
    <location>
        <begin position="187"/>
        <end position="209"/>
    </location>
</feature>
<evidence type="ECO:0000256" key="1">
    <source>
        <dbReference type="ARBA" id="ARBA00004141"/>
    </source>
</evidence>
<feature type="transmembrane region" description="Helical" evidence="5">
    <location>
        <begin position="152"/>
        <end position="175"/>
    </location>
</feature>
<evidence type="ECO:0000256" key="5">
    <source>
        <dbReference type="SAM" id="Phobius"/>
    </source>
</evidence>
<evidence type="ECO:0000313" key="6">
    <source>
        <dbReference type="EMBL" id="NIR75474.1"/>
    </source>
</evidence>
<evidence type="ECO:0000256" key="3">
    <source>
        <dbReference type="ARBA" id="ARBA00022989"/>
    </source>
</evidence>
<keyword evidence="3 5" id="KW-1133">Transmembrane helix</keyword>
<sequence>MPTDPAMATTGLAQGTPAGPTTVLFLAALTALGMLAGVGAMRRFETWAIRHTAELVAFAAGLLVSGALLHLLGRASRLIGIDDGLTWALVSFLVFYLLEAHFVPHVHARGDAPIEGDHHGHAHSLGPLVVLGLGLHSIIDGVSVGAGLSAGAVIGSVTAMLVVVHKLPVGIAAMSALYHTGVPGGRAALITTGLAAVTPVAVIVSYFVLRGVSDHLLGVLLALAGGSFLYVGAADLLPEGQATGRPANTLMFLVGAIIMAAIKLVAH</sequence>
<organism evidence="6 7">
    <name type="scientific">Candidatus Kutchimonas denitrificans</name>
    <dbReference type="NCBI Taxonomy" id="3056748"/>
    <lineage>
        <taxon>Bacteria</taxon>
        <taxon>Pseudomonadati</taxon>
        <taxon>Gemmatimonadota</taxon>
        <taxon>Gemmatimonadia</taxon>
        <taxon>Candidatus Palauibacterales</taxon>
        <taxon>Candidatus Palauibacteraceae</taxon>
        <taxon>Candidatus Kutchimonas</taxon>
    </lineage>
</organism>
<reference evidence="6 7" key="1">
    <citation type="submission" date="2020-01" db="EMBL/GenBank/DDBJ databases">
        <title>Genomes assembled from Gulf of Kutch pelagic sediment metagenomes.</title>
        <authorList>
            <person name="Chandrashekar M."/>
            <person name="Mahajan M.S."/>
            <person name="Dave K.J."/>
            <person name="Vatsa P."/>
            <person name="Nathani N.M."/>
        </authorList>
    </citation>
    <scope>NUCLEOTIDE SEQUENCE [LARGE SCALE GENOMIC DNA]</scope>
    <source>
        <strain evidence="6">KS3-K002</strain>
    </source>
</reference>
<dbReference type="GO" id="GO:0005385">
    <property type="term" value="F:zinc ion transmembrane transporter activity"/>
    <property type="evidence" value="ECO:0007669"/>
    <property type="project" value="TreeGrafter"/>
</dbReference>